<evidence type="ECO:0000256" key="6">
    <source>
        <dbReference type="SAM" id="Phobius"/>
    </source>
</evidence>
<dbReference type="Pfam" id="PF05140">
    <property type="entry name" value="ResB"/>
    <property type="match status" value="1"/>
</dbReference>
<dbReference type="PANTHER" id="PTHR31566:SF0">
    <property type="entry name" value="CYTOCHROME C BIOGENESIS PROTEIN CCS1, CHLOROPLASTIC"/>
    <property type="match status" value="1"/>
</dbReference>
<organism evidence="8">
    <name type="scientific">freshwater metagenome</name>
    <dbReference type="NCBI Taxonomy" id="449393"/>
    <lineage>
        <taxon>unclassified sequences</taxon>
        <taxon>metagenomes</taxon>
        <taxon>ecological metagenomes</taxon>
    </lineage>
</organism>
<feature type="transmembrane region" description="Helical" evidence="6">
    <location>
        <begin position="30"/>
        <end position="48"/>
    </location>
</feature>
<dbReference type="EMBL" id="JNSK01000022">
    <property type="protein sequence ID" value="KGA18633.1"/>
    <property type="molecule type" value="Genomic_DNA"/>
</dbReference>
<gene>
    <name evidence="8" type="ORF">GM50_8180</name>
</gene>
<evidence type="ECO:0000313" key="8">
    <source>
        <dbReference type="EMBL" id="KGA18633.1"/>
    </source>
</evidence>
<keyword evidence="5 6" id="KW-0472">Membrane</keyword>
<feature type="transmembrane region" description="Helical" evidence="6">
    <location>
        <begin position="431"/>
        <end position="450"/>
    </location>
</feature>
<proteinExistence type="predicted"/>
<evidence type="ECO:0000256" key="4">
    <source>
        <dbReference type="ARBA" id="ARBA00022989"/>
    </source>
</evidence>
<comment type="subcellular location">
    <subcellularLocation>
        <location evidence="1">Membrane</location>
        <topology evidence="1">Multi-pass membrane protein</topology>
    </subcellularLocation>
</comment>
<sequence length="492" mass="54549">MSIEKEIDIPEIGAGGLARFAWRQLTSMRTALILLMLLAIASIPGSLLPQRNQNPMAVREYFVNDPTLAKWIDRFSGFDVFSAPWFSAIYILLFISLIGCVLPRTFEHLKLVRAKPPVTPKNLQKLQGYAIFASEGEELNRAREFFKKERFRIREQEGSISAEKGYIRESGNLLFHLSLILILIGVSIGSLFGMRGDAIIVTGERFINLATSYDSLSYGKLTNERSLNTFSVRLNKFVAQYDPITNSPLDYAAYVSIEDEAGNTTEEVIKVNSPLTFGSSRVYLQANGYAPVVTVRDEIGNVTFQGPVTFLPQDSNLRSIGSIKVPEASPQLGFVSSFLPTYQRDPEAGGVSVYPELLKPRLLFSIWEGDLGLDTGIPQSIYTIDTTEMTRIALDSLSPGERFDFTGGSIAFEKVEPWINLAVVRDPGKTYSLIGGILALAGLLASLFGFRRRIWLRVLPDGQVEIAGLAKNNSAALDLELDKFTRHVKGEK</sequence>
<keyword evidence="3" id="KW-0201">Cytochrome c-type biogenesis</keyword>
<feature type="transmembrane region" description="Helical" evidence="6">
    <location>
        <begin position="173"/>
        <end position="194"/>
    </location>
</feature>
<reference evidence="8" key="1">
    <citation type="submission" date="2014-05" db="EMBL/GenBank/DDBJ databases">
        <title>Key roles for freshwater Actinobacteria revealed by deep metagenomic sequencing.</title>
        <authorList>
            <person name="Ghai R."/>
            <person name="Mizuno C.M."/>
            <person name="Picazo A."/>
            <person name="Camacho A."/>
            <person name="Rodriguez-Valera F."/>
        </authorList>
    </citation>
    <scope>NUCLEOTIDE SEQUENCE</scope>
</reference>
<evidence type="ECO:0000256" key="3">
    <source>
        <dbReference type="ARBA" id="ARBA00022748"/>
    </source>
</evidence>
<evidence type="ECO:0000256" key="1">
    <source>
        <dbReference type="ARBA" id="ARBA00004141"/>
    </source>
</evidence>
<dbReference type="AlphaFoldDB" id="A0A094SJI9"/>
<feature type="transmembrane region" description="Helical" evidence="6">
    <location>
        <begin position="85"/>
        <end position="106"/>
    </location>
</feature>
<protein>
    <recommendedName>
        <fullName evidence="7">ResB-like domain-containing protein</fullName>
    </recommendedName>
</protein>
<evidence type="ECO:0000256" key="2">
    <source>
        <dbReference type="ARBA" id="ARBA00022692"/>
    </source>
</evidence>
<keyword evidence="2 6" id="KW-0812">Transmembrane</keyword>
<dbReference type="InterPro" id="IPR023494">
    <property type="entry name" value="Cyt_c_bgen_Ccs1/CcsB/ResB"/>
</dbReference>
<comment type="caution">
    <text evidence="8">The sequence shown here is derived from an EMBL/GenBank/DDBJ whole genome shotgun (WGS) entry which is preliminary data.</text>
</comment>
<dbReference type="PANTHER" id="PTHR31566">
    <property type="entry name" value="CYTOCHROME C BIOGENESIS PROTEIN CCS1, CHLOROPLASTIC"/>
    <property type="match status" value="1"/>
</dbReference>
<evidence type="ECO:0000259" key="7">
    <source>
        <dbReference type="Pfam" id="PF05140"/>
    </source>
</evidence>
<dbReference type="InterPro" id="IPR007816">
    <property type="entry name" value="ResB-like_domain"/>
</dbReference>
<feature type="domain" description="ResB-like" evidence="7">
    <location>
        <begin position="28"/>
        <end position="481"/>
    </location>
</feature>
<dbReference type="GO" id="GO:0017004">
    <property type="term" value="P:cytochrome complex assembly"/>
    <property type="evidence" value="ECO:0007669"/>
    <property type="project" value="UniProtKB-KW"/>
</dbReference>
<evidence type="ECO:0000256" key="5">
    <source>
        <dbReference type="ARBA" id="ARBA00023136"/>
    </source>
</evidence>
<name>A0A094SJI9_9ZZZZ</name>
<dbReference type="GO" id="GO:0016020">
    <property type="term" value="C:membrane"/>
    <property type="evidence" value="ECO:0007669"/>
    <property type="project" value="UniProtKB-SubCell"/>
</dbReference>
<accession>A0A094SJI9</accession>
<keyword evidence="4 6" id="KW-1133">Transmembrane helix</keyword>